<protein>
    <submittedName>
        <fullName evidence="3">HD-GYP domain-containing protein</fullName>
    </submittedName>
</protein>
<evidence type="ECO:0000259" key="2">
    <source>
        <dbReference type="PROSITE" id="PS51832"/>
    </source>
</evidence>
<dbReference type="Proteomes" id="UP000438699">
    <property type="component" value="Unassembled WGS sequence"/>
</dbReference>
<dbReference type="InterPro" id="IPR021812">
    <property type="entry name" value="DUF3391"/>
</dbReference>
<evidence type="ECO:0000259" key="1">
    <source>
        <dbReference type="PROSITE" id="PS51831"/>
    </source>
</evidence>
<organism evidence="3 4">
    <name type="scientific">Pseudodesulfovibrio senegalensis</name>
    <dbReference type="NCBI Taxonomy" id="1721087"/>
    <lineage>
        <taxon>Bacteria</taxon>
        <taxon>Pseudomonadati</taxon>
        <taxon>Thermodesulfobacteriota</taxon>
        <taxon>Desulfovibrionia</taxon>
        <taxon>Desulfovibrionales</taxon>
        <taxon>Desulfovibrionaceae</taxon>
    </lineage>
</organism>
<dbReference type="InterPro" id="IPR003607">
    <property type="entry name" value="HD/PDEase_dom"/>
</dbReference>
<feature type="domain" description="HD" evidence="1">
    <location>
        <begin position="174"/>
        <end position="297"/>
    </location>
</feature>
<feature type="domain" description="HD-GYP" evidence="2">
    <location>
        <begin position="152"/>
        <end position="348"/>
    </location>
</feature>
<sequence>MAKMNIPEYRISVDRLRPGVFIRLEKTGWFSHPFLFNSFKITSPEQIDILRQLGVGKVLCIPEKSDVLPGAQDEKPVPAPCEPDATRQMLDEMWELKRERTRRLEEKKQRMAECENHYFESVRDITNIMKGMVRGNGESVLDAREFVRRLARHFLEDRESTLHLMNVLPRIEPVYSHSLNVAVLSMMAGREAGFSKEQMELLGMGALFHDIGKTRIEKKLLRKRGPLTKPEQELLEKHPEFGVEILAKIADFPAEALPAVAQHHERADGSGYPDGLTGEQTDRLARMVNIANSYDNLCNNSDPEENLTPYLALSYMFGQGKALYDMELLTSFIRCLGVYPPGTVVQLTNGTIGMVMSVNPANQLRPSVVLYDSEIPKKEALIVELADEAELQVEKSIRLSHLPPEIFEYLNPRSRITYYVDPDDL</sequence>
<keyword evidence="4" id="KW-1185">Reference proteome</keyword>
<dbReference type="AlphaFoldDB" id="A0A6N6N377"/>
<dbReference type="PANTHER" id="PTHR43155">
    <property type="entry name" value="CYCLIC DI-GMP PHOSPHODIESTERASE PA4108-RELATED"/>
    <property type="match status" value="1"/>
</dbReference>
<dbReference type="PROSITE" id="PS51832">
    <property type="entry name" value="HD_GYP"/>
    <property type="match status" value="1"/>
</dbReference>
<dbReference type="OrthoDB" id="9802066at2"/>
<dbReference type="InterPro" id="IPR006674">
    <property type="entry name" value="HD_domain"/>
</dbReference>
<evidence type="ECO:0000313" key="4">
    <source>
        <dbReference type="Proteomes" id="UP000438699"/>
    </source>
</evidence>
<dbReference type="PANTHER" id="PTHR43155:SF2">
    <property type="entry name" value="CYCLIC DI-GMP PHOSPHODIESTERASE PA4108"/>
    <property type="match status" value="1"/>
</dbReference>
<dbReference type="Pfam" id="PF11871">
    <property type="entry name" value="DUF3391"/>
    <property type="match status" value="1"/>
</dbReference>
<dbReference type="InterPro" id="IPR037522">
    <property type="entry name" value="HD_GYP_dom"/>
</dbReference>
<comment type="caution">
    <text evidence="3">The sequence shown here is derived from an EMBL/GenBank/DDBJ whole genome shotgun (WGS) entry which is preliminary data.</text>
</comment>
<dbReference type="SUPFAM" id="SSF109604">
    <property type="entry name" value="HD-domain/PDEase-like"/>
    <property type="match status" value="1"/>
</dbReference>
<dbReference type="Pfam" id="PF13487">
    <property type="entry name" value="HD_5"/>
    <property type="match status" value="1"/>
</dbReference>
<dbReference type="InterPro" id="IPR006675">
    <property type="entry name" value="HDIG_dom"/>
</dbReference>
<proteinExistence type="predicted"/>
<reference evidence="3 4" key="1">
    <citation type="journal article" date="2017" name="Int. J. Syst. Evol. Microbiol.">
        <title>Desulfovibrio senegalensis sp. nov., a mesophilic sulfate reducer isolated from marine sediment.</title>
        <authorList>
            <person name="Thioye A."/>
            <person name="Gam Z.B.A."/>
            <person name="Mbengue M."/>
            <person name="Cayol J.L."/>
            <person name="Joseph-Bartoli M."/>
            <person name="Toure-Kane C."/>
            <person name="Labat M."/>
        </authorList>
    </citation>
    <scope>NUCLEOTIDE SEQUENCE [LARGE SCALE GENOMIC DNA]</scope>
    <source>
        <strain evidence="3 4">DSM 101509</strain>
    </source>
</reference>
<name>A0A6N6N377_9BACT</name>
<accession>A0A6N6N377</accession>
<dbReference type="EMBL" id="WAIE01000003">
    <property type="protein sequence ID" value="KAB1441835.1"/>
    <property type="molecule type" value="Genomic_DNA"/>
</dbReference>
<dbReference type="RefSeq" id="WP_151150927.1">
    <property type="nucleotide sequence ID" value="NZ_WAIE01000003.1"/>
</dbReference>
<dbReference type="NCBIfam" id="TIGR00277">
    <property type="entry name" value="HDIG"/>
    <property type="match status" value="1"/>
</dbReference>
<dbReference type="SMART" id="SM00471">
    <property type="entry name" value="HDc"/>
    <property type="match status" value="1"/>
</dbReference>
<evidence type="ECO:0000313" key="3">
    <source>
        <dbReference type="EMBL" id="KAB1441835.1"/>
    </source>
</evidence>
<dbReference type="Gene3D" id="1.10.3210.10">
    <property type="entry name" value="Hypothetical protein af1432"/>
    <property type="match status" value="1"/>
</dbReference>
<gene>
    <name evidence="3" type="ORF">F8A88_09625</name>
</gene>
<dbReference type="PROSITE" id="PS51831">
    <property type="entry name" value="HD"/>
    <property type="match status" value="1"/>
</dbReference>
<dbReference type="CDD" id="cd00077">
    <property type="entry name" value="HDc"/>
    <property type="match status" value="1"/>
</dbReference>